<feature type="transmembrane region" description="Helical" evidence="7">
    <location>
        <begin position="6"/>
        <end position="23"/>
    </location>
</feature>
<dbReference type="InterPro" id="IPR050622">
    <property type="entry name" value="CPA3_antiporter_subunitB"/>
</dbReference>
<evidence type="ECO:0000256" key="6">
    <source>
        <dbReference type="ARBA" id="ARBA00023136"/>
    </source>
</evidence>
<evidence type="ECO:0000313" key="10">
    <source>
        <dbReference type="EMBL" id="CAA6820363.1"/>
    </source>
</evidence>
<feature type="domain" description="MrpA C-terminal/MbhD" evidence="9">
    <location>
        <begin position="16"/>
        <end position="80"/>
    </location>
</feature>
<sequence>MIESLQLLIDISLLAFLVMIVFASIKMTDLFVVTMFFGIFSFVSALLFLDLDAVDVAFTEAAVGAGFTTVLMLSALRLTQPYENSKHRHSLLALFIVILTGAALFYGVADFPAMGDPNAPVHLYVAPEYIQLTQQKIDIPNVVTAVLASFRGYDTFGETVVIFSAGVAVLLLLGMGQVKHEQEPEKNLVLWVVVKPMIALILIFGLYVQFHGDFGAGGGFQAGVIFASGFILYSLVFGEMYARRVIPAAILPRLSALGVLIYGVTGLISLLSNKAFLDYSALSSNPVSGQHIGILVVEAGVGLAVFSTILLIYYSFSGREVNHNE</sequence>
<dbReference type="InterPro" id="IPR007182">
    <property type="entry name" value="MnhB"/>
</dbReference>
<evidence type="ECO:0000256" key="2">
    <source>
        <dbReference type="ARBA" id="ARBA00009425"/>
    </source>
</evidence>
<keyword evidence="5 7" id="KW-1133">Transmembrane helix</keyword>
<dbReference type="Pfam" id="PF04039">
    <property type="entry name" value="MnhB"/>
    <property type="match status" value="1"/>
</dbReference>
<keyword evidence="6 7" id="KW-0472">Membrane</keyword>
<feature type="transmembrane region" description="Helical" evidence="7">
    <location>
        <begin position="91"/>
        <end position="109"/>
    </location>
</feature>
<feature type="transmembrane region" description="Helical" evidence="7">
    <location>
        <begin position="156"/>
        <end position="176"/>
    </location>
</feature>
<comment type="subcellular location">
    <subcellularLocation>
        <location evidence="1">Cell membrane</location>
        <topology evidence="1">Multi-pass membrane protein</topology>
    </subcellularLocation>
</comment>
<evidence type="ECO:0000259" key="8">
    <source>
        <dbReference type="Pfam" id="PF04039"/>
    </source>
</evidence>
<evidence type="ECO:0000256" key="3">
    <source>
        <dbReference type="ARBA" id="ARBA00022475"/>
    </source>
</evidence>
<dbReference type="Pfam" id="PF13244">
    <property type="entry name" value="MbhD"/>
    <property type="match status" value="1"/>
</dbReference>
<dbReference type="AlphaFoldDB" id="A0A6S6TVW3"/>
<evidence type="ECO:0000256" key="1">
    <source>
        <dbReference type="ARBA" id="ARBA00004651"/>
    </source>
</evidence>
<gene>
    <name evidence="10" type="ORF">HELGO_WM649</name>
</gene>
<comment type="similarity">
    <text evidence="2">Belongs to the CPA3 antiporters (TC 2.A.63) subunit B family.</text>
</comment>
<proteinExistence type="inferred from homology"/>
<feature type="transmembrane region" description="Helical" evidence="7">
    <location>
        <begin position="220"/>
        <end position="242"/>
    </location>
</feature>
<evidence type="ECO:0000256" key="5">
    <source>
        <dbReference type="ARBA" id="ARBA00022989"/>
    </source>
</evidence>
<dbReference type="NCBIfam" id="NF009162">
    <property type="entry name" value="PRK12508.1"/>
    <property type="match status" value="1"/>
</dbReference>
<feature type="transmembrane region" description="Helical" evidence="7">
    <location>
        <begin position="292"/>
        <end position="316"/>
    </location>
</feature>
<dbReference type="PANTHER" id="PTHR33932">
    <property type="entry name" value="NA(+)/H(+) ANTIPORTER SUBUNIT B"/>
    <property type="match status" value="1"/>
</dbReference>
<evidence type="ECO:0000259" key="9">
    <source>
        <dbReference type="Pfam" id="PF13244"/>
    </source>
</evidence>
<feature type="domain" description="Na+/H+ antiporter MnhB subunit-related protein" evidence="8">
    <location>
        <begin position="190"/>
        <end position="310"/>
    </location>
</feature>
<dbReference type="EMBL" id="CACVAS010000107">
    <property type="protein sequence ID" value="CAA6820363.1"/>
    <property type="molecule type" value="Genomic_DNA"/>
</dbReference>
<dbReference type="GO" id="GO:0005886">
    <property type="term" value="C:plasma membrane"/>
    <property type="evidence" value="ECO:0007669"/>
    <property type="project" value="UniProtKB-SubCell"/>
</dbReference>
<accession>A0A6S6TVW3</accession>
<name>A0A6S6TVW3_9BACT</name>
<evidence type="ECO:0000256" key="7">
    <source>
        <dbReference type="SAM" id="Phobius"/>
    </source>
</evidence>
<keyword evidence="4 7" id="KW-0812">Transmembrane</keyword>
<dbReference type="InterPro" id="IPR025383">
    <property type="entry name" value="MrpA_C/MbhD"/>
</dbReference>
<protein>
    <submittedName>
        <fullName evidence="10">PH adaptation potassium efflux system protein B1 sodium- potassium/hydrogen antiporter subunit B1</fullName>
    </submittedName>
</protein>
<dbReference type="NCBIfam" id="NF009161">
    <property type="entry name" value="PRK12507.1"/>
    <property type="match status" value="1"/>
</dbReference>
<feature type="transmembrane region" description="Helical" evidence="7">
    <location>
        <begin position="254"/>
        <end position="272"/>
    </location>
</feature>
<evidence type="ECO:0000256" key="4">
    <source>
        <dbReference type="ARBA" id="ARBA00022692"/>
    </source>
</evidence>
<feature type="transmembrane region" description="Helical" evidence="7">
    <location>
        <begin position="188"/>
        <end position="208"/>
    </location>
</feature>
<organism evidence="10">
    <name type="scientific">uncultured Sulfurovum sp</name>
    <dbReference type="NCBI Taxonomy" id="269237"/>
    <lineage>
        <taxon>Bacteria</taxon>
        <taxon>Pseudomonadati</taxon>
        <taxon>Campylobacterota</taxon>
        <taxon>Epsilonproteobacteria</taxon>
        <taxon>Campylobacterales</taxon>
        <taxon>Sulfurovaceae</taxon>
        <taxon>Sulfurovum</taxon>
        <taxon>environmental samples</taxon>
    </lineage>
</organism>
<dbReference type="PANTHER" id="PTHR33932:SF4">
    <property type="entry name" value="NA(+)_H(+) ANTIPORTER SUBUNIT B"/>
    <property type="match status" value="1"/>
</dbReference>
<dbReference type="NCBIfam" id="NF009159">
    <property type="entry name" value="PRK12504.1"/>
    <property type="match status" value="1"/>
</dbReference>
<feature type="transmembrane region" description="Helical" evidence="7">
    <location>
        <begin position="61"/>
        <end position="79"/>
    </location>
</feature>
<reference evidence="10" key="1">
    <citation type="submission" date="2020-01" db="EMBL/GenBank/DDBJ databases">
        <authorList>
            <person name="Meier V. D."/>
            <person name="Meier V D."/>
        </authorList>
    </citation>
    <scope>NUCLEOTIDE SEQUENCE</scope>
    <source>
        <strain evidence="10">HLG_WM_MAG_01</strain>
    </source>
</reference>
<keyword evidence="3" id="KW-1003">Cell membrane</keyword>
<feature type="transmembrane region" description="Helical" evidence="7">
    <location>
        <begin position="30"/>
        <end position="49"/>
    </location>
</feature>